<evidence type="ECO:0000313" key="2">
    <source>
        <dbReference type="Proteomes" id="UP000326178"/>
    </source>
</evidence>
<keyword evidence="2" id="KW-1185">Reference proteome</keyword>
<dbReference type="SUPFAM" id="SSF160631">
    <property type="entry name" value="SMI1/KNR4-like"/>
    <property type="match status" value="1"/>
</dbReference>
<reference evidence="1 2" key="1">
    <citation type="submission" date="2017-09" db="EMBL/GenBank/DDBJ databases">
        <authorList>
            <person name="Lee N."/>
            <person name="Cho B.-K."/>
        </authorList>
    </citation>
    <scope>NUCLEOTIDE SEQUENCE [LARGE SCALE GENOMIC DNA]</scope>
    <source>
        <strain evidence="1 2">ATCC 12769</strain>
    </source>
</reference>
<dbReference type="AlphaFoldDB" id="A0A5J6F707"/>
<organism evidence="1 2">
    <name type="scientific">Streptomyces nitrosporeus</name>
    <dbReference type="NCBI Taxonomy" id="28894"/>
    <lineage>
        <taxon>Bacteria</taxon>
        <taxon>Bacillati</taxon>
        <taxon>Actinomycetota</taxon>
        <taxon>Actinomycetes</taxon>
        <taxon>Kitasatosporales</taxon>
        <taxon>Streptomycetaceae</taxon>
        <taxon>Streptomyces</taxon>
    </lineage>
</organism>
<dbReference type="OrthoDB" id="5572373at2"/>
<dbReference type="EMBL" id="CP023702">
    <property type="protein sequence ID" value="QEU72119.1"/>
    <property type="molecule type" value="Genomic_DNA"/>
</dbReference>
<dbReference type="InterPro" id="IPR037883">
    <property type="entry name" value="Knr4/Smi1-like_sf"/>
</dbReference>
<protein>
    <submittedName>
        <fullName evidence="1">SMI1/KNR4 family protein</fullName>
    </submittedName>
</protein>
<gene>
    <name evidence="1" type="ORF">CP967_09150</name>
</gene>
<proteinExistence type="predicted"/>
<dbReference type="RefSeq" id="WP_150487478.1">
    <property type="nucleotide sequence ID" value="NZ_BMUV01000001.1"/>
</dbReference>
<dbReference type="Proteomes" id="UP000326178">
    <property type="component" value="Chromosome"/>
</dbReference>
<evidence type="ECO:0000313" key="1">
    <source>
        <dbReference type="EMBL" id="QEU72119.1"/>
    </source>
</evidence>
<dbReference type="Pfam" id="PF14568">
    <property type="entry name" value="SUKH_6"/>
    <property type="match status" value="1"/>
</dbReference>
<dbReference type="KEGG" id="snk:CP967_09150"/>
<dbReference type="Gene3D" id="3.40.1580.10">
    <property type="entry name" value="SMI1/KNR4-like"/>
    <property type="match status" value="1"/>
</dbReference>
<sequence>MSGPHDPVARVTGRVPPPAVAVDGQGDWAAAERALGVRLPEDYKQLVGAYGRGDFWGALWLRTPFGADGPFRLTAGLLDDFGPLREDFPEDYPYPLFPEPGGLLAWAGTESAAQVCWLTEGPPESWPVVIWSRDDDYERFDCGAGAFLDGLTARTLTSGLLHHRRDLAPWFDPGVPRDHVYVRLEEGALPYAERLRILREALGPTTDRGGYAHDGARQDHFAVSGTGWLLTYETAYGHQLRVAFPPADSEAARRAVLASVARAGCAVRSVATVHGTSAWAL</sequence>
<name>A0A5J6F707_9ACTN</name>
<accession>A0A5J6F707</accession>